<keyword evidence="11" id="KW-1185">Reference proteome</keyword>
<protein>
    <recommendedName>
        <fullName evidence="6 7">Small ribosomal subunit protein uS13</fullName>
    </recommendedName>
</protein>
<proteinExistence type="inferred from homology"/>
<name>A0A368TB52_9ACTN</name>
<reference evidence="10 11" key="1">
    <citation type="submission" date="2018-04" db="EMBL/GenBank/DDBJ databases">
        <title>Novel actinobacteria from marine sediment.</title>
        <authorList>
            <person name="Ng Z.Y."/>
            <person name="Tan G.Y.A."/>
        </authorList>
    </citation>
    <scope>NUCLEOTIDE SEQUENCE [LARGE SCALE GENOMIC DNA]</scope>
    <source>
        <strain evidence="10 11">TPS81</strain>
    </source>
</reference>
<dbReference type="OrthoDB" id="9803610at2"/>
<dbReference type="NCBIfam" id="TIGR03631">
    <property type="entry name" value="uS13_bact"/>
    <property type="match status" value="1"/>
</dbReference>
<dbReference type="EMBL" id="QEIN01000008">
    <property type="protein sequence ID" value="RCV62284.1"/>
    <property type="molecule type" value="Genomic_DNA"/>
</dbReference>
<evidence type="ECO:0000256" key="9">
    <source>
        <dbReference type="SAM" id="MobiDB-lite"/>
    </source>
</evidence>
<comment type="caution">
    <text evidence="10">The sequence shown here is derived from an EMBL/GenBank/DDBJ whole genome shotgun (WGS) entry which is preliminary data.</text>
</comment>
<comment type="subunit">
    <text evidence="7">Part of the 30S ribosomal subunit. Forms a loose heterodimer with protein S19. Forms two bridges to the 50S subunit in the 70S ribosome.</text>
</comment>
<evidence type="ECO:0000256" key="2">
    <source>
        <dbReference type="ARBA" id="ARBA00022730"/>
    </source>
</evidence>
<evidence type="ECO:0000256" key="4">
    <source>
        <dbReference type="ARBA" id="ARBA00022980"/>
    </source>
</evidence>
<dbReference type="GO" id="GO:0019843">
    <property type="term" value="F:rRNA binding"/>
    <property type="evidence" value="ECO:0007669"/>
    <property type="project" value="UniProtKB-UniRule"/>
</dbReference>
<dbReference type="FunFam" id="4.10.910.10:FF:000001">
    <property type="entry name" value="30S ribosomal protein S13"/>
    <property type="match status" value="1"/>
</dbReference>
<keyword evidence="7" id="KW-0820">tRNA-binding</keyword>
<evidence type="ECO:0000256" key="7">
    <source>
        <dbReference type="HAMAP-Rule" id="MF_01315"/>
    </source>
</evidence>
<evidence type="ECO:0000313" key="11">
    <source>
        <dbReference type="Proteomes" id="UP000253318"/>
    </source>
</evidence>
<dbReference type="PANTHER" id="PTHR10871">
    <property type="entry name" value="30S RIBOSOMAL PROTEIN S13/40S RIBOSOMAL PROTEIN S18"/>
    <property type="match status" value="1"/>
</dbReference>
<feature type="compositionally biased region" description="Basic residues" evidence="9">
    <location>
        <begin position="108"/>
        <end position="126"/>
    </location>
</feature>
<dbReference type="GO" id="GO:0015935">
    <property type="term" value="C:small ribosomal subunit"/>
    <property type="evidence" value="ECO:0007669"/>
    <property type="project" value="TreeGrafter"/>
</dbReference>
<dbReference type="FunFam" id="1.10.8.50:FF:000001">
    <property type="entry name" value="30S ribosomal protein S13"/>
    <property type="match status" value="1"/>
</dbReference>
<evidence type="ECO:0000256" key="1">
    <source>
        <dbReference type="ARBA" id="ARBA00008080"/>
    </source>
</evidence>
<keyword evidence="5 7" id="KW-0687">Ribonucleoprotein</keyword>
<dbReference type="InterPro" id="IPR019980">
    <property type="entry name" value="Ribosomal_uS13_bac-type"/>
</dbReference>
<dbReference type="Gene3D" id="4.10.910.10">
    <property type="entry name" value="30s ribosomal protein s13, domain 2"/>
    <property type="match status" value="1"/>
</dbReference>
<evidence type="ECO:0000256" key="5">
    <source>
        <dbReference type="ARBA" id="ARBA00023274"/>
    </source>
</evidence>
<keyword evidence="3 7" id="KW-0694">RNA-binding</keyword>
<dbReference type="HAMAP" id="MF_01315">
    <property type="entry name" value="Ribosomal_uS13"/>
    <property type="match status" value="1"/>
</dbReference>
<organism evidence="10 11">
    <name type="scientific">Marinitenerispora sediminis</name>
    <dbReference type="NCBI Taxonomy" id="1931232"/>
    <lineage>
        <taxon>Bacteria</taxon>
        <taxon>Bacillati</taxon>
        <taxon>Actinomycetota</taxon>
        <taxon>Actinomycetes</taxon>
        <taxon>Streptosporangiales</taxon>
        <taxon>Nocardiopsidaceae</taxon>
        <taxon>Marinitenerispora</taxon>
    </lineage>
</organism>
<dbReference type="InterPro" id="IPR010979">
    <property type="entry name" value="Ribosomal_uS13-like_H2TH"/>
</dbReference>
<dbReference type="GO" id="GO:0003735">
    <property type="term" value="F:structural constituent of ribosome"/>
    <property type="evidence" value="ECO:0007669"/>
    <property type="project" value="InterPro"/>
</dbReference>
<evidence type="ECO:0000256" key="3">
    <source>
        <dbReference type="ARBA" id="ARBA00022884"/>
    </source>
</evidence>
<dbReference type="PROSITE" id="PS00646">
    <property type="entry name" value="RIBOSOMAL_S13_1"/>
    <property type="match status" value="1"/>
</dbReference>
<comment type="function">
    <text evidence="7">Located at the top of the head of the 30S subunit, it contacts several helices of the 16S rRNA. In the 70S ribosome it contacts the 23S rRNA (bridge B1a) and protein L5 of the 50S subunit (bridge B1b), connecting the 2 subunits; these bridges are implicated in subunit movement. Contacts the tRNAs in the A and P-sites.</text>
</comment>
<evidence type="ECO:0000256" key="6">
    <source>
        <dbReference type="ARBA" id="ARBA00035166"/>
    </source>
</evidence>
<dbReference type="GO" id="GO:0000049">
    <property type="term" value="F:tRNA binding"/>
    <property type="evidence" value="ECO:0007669"/>
    <property type="project" value="UniProtKB-UniRule"/>
</dbReference>
<dbReference type="PANTHER" id="PTHR10871:SF1">
    <property type="entry name" value="SMALL RIBOSOMAL SUBUNIT PROTEIN US13M"/>
    <property type="match status" value="1"/>
</dbReference>
<dbReference type="PIRSF" id="PIRSF002134">
    <property type="entry name" value="Ribosomal_S13"/>
    <property type="match status" value="1"/>
</dbReference>
<dbReference type="PROSITE" id="PS50159">
    <property type="entry name" value="RIBOSOMAL_S13_2"/>
    <property type="match status" value="1"/>
</dbReference>
<dbReference type="Gene3D" id="1.10.8.50">
    <property type="match status" value="1"/>
</dbReference>
<dbReference type="Proteomes" id="UP000253318">
    <property type="component" value="Unassembled WGS sequence"/>
</dbReference>
<dbReference type="GO" id="GO:0005829">
    <property type="term" value="C:cytosol"/>
    <property type="evidence" value="ECO:0007669"/>
    <property type="project" value="TreeGrafter"/>
</dbReference>
<evidence type="ECO:0000313" key="10">
    <source>
        <dbReference type="EMBL" id="RCV62284.1"/>
    </source>
</evidence>
<keyword evidence="4 7" id="KW-0689">Ribosomal protein</keyword>
<accession>A0A368TB52</accession>
<dbReference type="AlphaFoldDB" id="A0A368TB52"/>
<gene>
    <name evidence="7" type="primary">rpsM</name>
    <name evidence="10" type="ORF">DEF24_01770</name>
</gene>
<dbReference type="InterPro" id="IPR027437">
    <property type="entry name" value="Rbsml_uS13_C"/>
</dbReference>
<sequence length="126" mass="14444">MARLEGVDLPRDKRVEIALTYVFGIGRSRAIETLQNTGVNPDTRVHQLTEEELVKLREWISANYKVEGDLRREVQADIRRKIEIGCYQGIRHRRGLPVHGQRTQTNARTRKGKKKTVAGKKKAGKK</sequence>
<evidence type="ECO:0000256" key="8">
    <source>
        <dbReference type="RuleBase" id="RU003830"/>
    </source>
</evidence>
<dbReference type="InterPro" id="IPR001892">
    <property type="entry name" value="Ribosomal_uS13"/>
</dbReference>
<comment type="similarity">
    <text evidence="1 7 8">Belongs to the universal ribosomal protein uS13 family.</text>
</comment>
<keyword evidence="2 7" id="KW-0699">rRNA-binding</keyword>
<feature type="region of interest" description="Disordered" evidence="9">
    <location>
        <begin position="94"/>
        <end position="126"/>
    </location>
</feature>
<dbReference type="Pfam" id="PF00416">
    <property type="entry name" value="Ribosomal_S13"/>
    <property type="match status" value="1"/>
</dbReference>
<dbReference type="RefSeq" id="WP_114396185.1">
    <property type="nucleotide sequence ID" value="NZ_QEIM01000004.1"/>
</dbReference>
<dbReference type="InterPro" id="IPR018269">
    <property type="entry name" value="Ribosomal_uS13_CS"/>
</dbReference>
<dbReference type="SUPFAM" id="SSF46946">
    <property type="entry name" value="S13-like H2TH domain"/>
    <property type="match status" value="1"/>
</dbReference>
<dbReference type="GO" id="GO:0006412">
    <property type="term" value="P:translation"/>
    <property type="evidence" value="ECO:0007669"/>
    <property type="project" value="UniProtKB-UniRule"/>
</dbReference>